<feature type="domain" description="ABC-2 type transporter transmembrane" evidence="11">
    <location>
        <begin position="80"/>
        <end position="279"/>
    </location>
</feature>
<evidence type="ECO:0000256" key="6">
    <source>
        <dbReference type="ARBA" id="ARBA00022989"/>
    </source>
</evidence>
<keyword evidence="3" id="KW-0813">Transport</keyword>
<sequence length="320" mass="36088">MPVKRNRLGRMPVFGTSSMPLDQPSTRGAGKDALGMTNKRIGTSGSQTPSSGLTSNERKSRASLAIADMASAARQRRLWLRLGWNDIMQRYRRSVLGPLWLTVSMAIMIVSLGLLYAQIFQSRIDDFLPYLCVGFLVWGYFSSFLTEAGLLFVGSETYIKQIKLPYALYVCRATWSKVIIFAHNFVIYLGVMAYFHNWPGANALLAVPGFLLLTINGALVTLFIGMASARFRDIPQVIGSLVQILFFITPIMWKSDQLKDRTLIVDWNPLYHLIQIVREPLLGDIPTANTYVVVITMTLINLVVVGLFFGRFRERISYWV</sequence>
<evidence type="ECO:0000256" key="8">
    <source>
        <dbReference type="ARBA" id="ARBA00023136"/>
    </source>
</evidence>
<dbReference type="Pfam" id="PF01061">
    <property type="entry name" value="ABC2_membrane"/>
    <property type="match status" value="1"/>
</dbReference>
<evidence type="ECO:0000313" key="12">
    <source>
        <dbReference type="EMBL" id="MBP1290291.1"/>
    </source>
</evidence>
<dbReference type="Proteomes" id="UP000673383">
    <property type="component" value="Unassembled WGS sequence"/>
</dbReference>
<feature type="transmembrane region" description="Helical" evidence="10">
    <location>
        <begin position="201"/>
        <end position="225"/>
    </location>
</feature>
<comment type="caution">
    <text evidence="12">The sequence shown here is derived from an EMBL/GenBank/DDBJ whole genome shotgun (WGS) entry which is preliminary data.</text>
</comment>
<feature type="compositionally biased region" description="Polar residues" evidence="9">
    <location>
        <begin position="15"/>
        <end position="26"/>
    </location>
</feature>
<feature type="region of interest" description="Disordered" evidence="9">
    <location>
        <begin position="1"/>
        <end position="58"/>
    </location>
</feature>
<dbReference type="GO" id="GO:0015920">
    <property type="term" value="P:lipopolysaccharide transport"/>
    <property type="evidence" value="ECO:0007669"/>
    <property type="project" value="TreeGrafter"/>
</dbReference>
<dbReference type="GO" id="GO:0005886">
    <property type="term" value="C:plasma membrane"/>
    <property type="evidence" value="ECO:0007669"/>
    <property type="project" value="UniProtKB-SubCell"/>
</dbReference>
<feature type="transmembrane region" description="Helical" evidence="10">
    <location>
        <begin position="99"/>
        <end position="121"/>
    </location>
</feature>
<evidence type="ECO:0000259" key="11">
    <source>
        <dbReference type="Pfam" id="PF01061"/>
    </source>
</evidence>
<name>A0A8I1Y1N5_BRAEL</name>
<feature type="transmembrane region" description="Helical" evidence="10">
    <location>
        <begin position="174"/>
        <end position="195"/>
    </location>
</feature>
<feature type="transmembrane region" description="Helical" evidence="10">
    <location>
        <begin position="288"/>
        <end position="309"/>
    </location>
</feature>
<accession>A0A8I1Y1N5</accession>
<evidence type="ECO:0000256" key="10">
    <source>
        <dbReference type="SAM" id="Phobius"/>
    </source>
</evidence>
<feature type="transmembrane region" description="Helical" evidence="10">
    <location>
        <begin position="237"/>
        <end position="253"/>
    </location>
</feature>
<dbReference type="PANTHER" id="PTHR30413">
    <property type="entry name" value="INNER MEMBRANE TRANSPORT PERMEASE"/>
    <property type="match status" value="1"/>
</dbReference>
<keyword evidence="5 10" id="KW-0812">Transmembrane</keyword>
<comment type="subcellular location">
    <subcellularLocation>
        <location evidence="1">Cell membrane</location>
        <topology evidence="1">Multi-pass membrane protein</topology>
    </subcellularLocation>
</comment>
<evidence type="ECO:0000256" key="7">
    <source>
        <dbReference type="ARBA" id="ARBA00023047"/>
    </source>
</evidence>
<keyword evidence="7" id="KW-0762">Sugar transport</keyword>
<protein>
    <submittedName>
        <fullName evidence="12">ABC-2 type transport system permease protein/lipopolysaccharide transport system permease protein</fullName>
    </submittedName>
</protein>
<evidence type="ECO:0000256" key="9">
    <source>
        <dbReference type="SAM" id="MobiDB-lite"/>
    </source>
</evidence>
<dbReference type="RefSeq" id="WP_240537317.1">
    <property type="nucleotide sequence ID" value="NZ_JAFICZ010000001.1"/>
</dbReference>
<feature type="transmembrane region" description="Helical" evidence="10">
    <location>
        <begin position="127"/>
        <end position="153"/>
    </location>
</feature>
<evidence type="ECO:0000256" key="2">
    <source>
        <dbReference type="ARBA" id="ARBA00007783"/>
    </source>
</evidence>
<evidence type="ECO:0000256" key="5">
    <source>
        <dbReference type="ARBA" id="ARBA00022692"/>
    </source>
</evidence>
<organism evidence="12 13">
    <name type="scientific">Bradyrhizobium elkanii</name>
    <dbReference type="NCBI Taxonomy" id="29448"/>
    <lineage>
        <taxon>Bacteria</taxon>
        <taxon>Pseudomonadati</taxon>
        <taxon>Pseudomonadota</taxon>
        <taxon>Alphaproteobacteria</taxon>
        <taxon>Hyphomicrobiales</taxon>
        <taxon>Nitrobacteraceae</taxon>
        <taxon>Bradyrhizobium</taxon>
    </lineage>
</organism>
<dbReference type="EMBL" id="JAFICZ010000001">
    <property type="protein sequence ID" value="MBP1290291.1"/>
    <property type="molecule type" value="Genomic_DNA"/>
</dbReference>
<dbReference type="AlphaFoldDB" id="A0A8I1Y1N5"/>
<feature type="compositionally biased region" description="Polar residues" evidence="9">
    <location>
        <begin position="40"/>
        <end position="55"/>
    </location>
</feature>
<reference evidence="12" key="1">
    <citation type="submission" date="2021-02" db="EMBL/GenBank/DDBJ databases">
        <title>Genomic Encyclopedia of Type Strains, Phase IV (KMG-V): Genome sequencing to study the core and pangenomes of soil and plant-associated prokaryotes.</title>
        <authorList>
            <person name="Whitman W."/>
        </authorList>
    </citation>
    <scope>NUCLEOTIDE SEQUENCE</scope>
    <source>
        <strain evidence="12">USDA 406</strain>
    </source>
</reference>
<keyword evidence="8 10" id="KW-0472">Membrane</keyword>
<evidence type="ECO:0000256" key="1">
    <source>
        <dbReference type="ARBA" id="ARBA00004651"/>
    </source>
</evidence>
<keyword evidence="4" id="KW-1003">Cell membrane</keyword>
<gene>
    <name evidence="12" type="ORF">JOH49_000044</name>
</gene>
<comment type="similarity">
    <text evidence="2">Belongs to the ABC-2 integral membrane protein family.</text>
</comment>
<keyword evidence="7" id="KW-0625">Polysaccharide transport</keyword>
<proteinExistence type="inferred from homology"/>
<evidence type="ECO:0000256" key="4">
    <source>
        <dbReference type="ARBA" id="ARBA00022475"/>
    </source>
</evidence>
<evidence type="ECO:0000256" key="3">
    <source>
        <dbReference type="ARBA" id="ARBA00022448"/>
    </source>
</evidence>
<dbReference type="InterPro" id="IPR013525">
    <property type="entry name" value="ABC2_TM"/>
</dbReference>
<evidence type="ECO:0000313" key="13">
    <source>
        <dbReference type="Proteomes" id="UP000673383"/>
    </source>
</evidence>
<dbReference type="PANTHER" id="PTHR30413:SF10">
    <property type="entry name" value="CAPSULE POLYSACCHARIDE EXPORT INNER-MEMBRANE PROTEIN CTRC"/>
    <property type="match status" value="1"/>
</dbReference>
<dbReference type="GO" id="GO:0015774">
    <property type="term" value="P:polysaccharide transport"/>
    <property type="evidence" value="ECO:0007669"/>
    <property type="project" value="UniProtKB-KW"/>
</dbReference>
<keyword evidence="6 10" id="KW-1133">Transmembrane helix</keyword>
<dbReference type="GO" id="GO:0140359">
    <property type="term" value="F:ABC-type transporter activity"/>
    <property type="evidence" value="ECO:0007669"/>
    <property type="project" value="InterPro"/>
</dbReference>